<dbReference type="Proteomes" id="UP000095286">
    <property type="component" value="Unplaced"/>
</dbReference>
<accession>A0AC35TQL3</accession>
<name>A0AC35TQL3_9BILA</name>
<sequence length="97" mass="11035">MPVVQKQLPVLSSDKDELYPPVCVINQSGTLTQMVNAADFLDMTNLFTLLCGDVADAMRGKTTEELREMYDIEDDFTQEDRDMVCLEKFISFVSLLF</sequence>
<protein>
    <submittedName>
        <fullName evidence="2">Skp1 domain-containing protein</fullName>
    </submittedName>
</protein>
<organism evidence="1 2">
    <name type="scientific">Rhabditophanes sp. KR3021</name>
    <dbReference type="NCBI Taxonomy" id="114890"/>
    <lineage>
        <taxon>Eukaryota</taxon>
        <taxon>Metazoa</taxon>
        <taxon>Ecdysozoa</taxon>
        <taxon>Nematoda</taxon>
        <taxon>Chromadorea</taxon>
        <taxon>Rhabditida</taxon>
        <taxon>Tylenchina</taxon>
        <taxon>Panagrolaimomorpha</taxon>
        <taxon>Strongyloidoidea</taxon>
        <taxon>Alloionematidae</taxon>
        <taxon>Rhabditophanes</taxon>
    </lineage>
</organism>
<evidence type="ECO:0000313" key="1">
    <source>
        <dbReference type="Proteomes" id="UP000095286"/>
    </source>
</evidence>
<proteinExistence type="predicted"/>
<evidence type="ECO:0000313" key="2">
    <source>
        <dbReference type="WBParaSite" id="RSKR_0000307700.1"/>
    </source>
</evidence>
<dbReference type="WBParaSite" id="RSKR_0000307700.1">
    <property type="protein sequence ID" value="RSKR_0000307700.1"/>
    <property type="gene ID" value="RSKR_0000307700"/>
</dbReference>
<reference evidence="2" key="1">
    <citation type="submission" date="2016-11" db="UniProtKB">
        <authorList>
            <consortium name="WormBaseParasite"/>
        </authorList>
    </citation>
    <scope>IDENTIFICATION</scope>
    <source>
        <strain evidence="2">KR3021</strain>
    </source>
</reference>